<dbReference type="Proteomes" id="UP000008068">
    <property type="component" value="Unassembled WGS sequence"/>
</dbReference>
<dbReference type="AlphaFoldDB" id="G0NR67"/>
<keyword evidence="1 3" id="KW-0479">Metal-binding</keyword>
<dbReference type="HOGENOM" id="CLU_1587946_0_0_1"/>
<dbReference type="Gene3D" id="3.30.40.10">
    <property type="entry name" value="Zinc/RING finger domain, C3HC4 (zinc finger)"/>
    <property type="match status" value="1"/>
</dbReference>
<evidence type="ECO:0000256" key="1">
    <source>
        <dbReference type="ARBA" id="ARBA00022771"/>
    </source>
</evidence>
<evidence type="ECO:0000313" key="5">
    <source>
        <dbReference type="EMBL" id="EGT36098.1"/>
    </source>
</evidence>
<evidence type="ECO:0000259" key="4">
    <source>
        <dbReference type="PROSITE" id="PS50089"/>
    </source>
</evidence>
<dbReference type="InterPro" id="IPR013083">
    <property type="entry name" value="Znf_RING/FYVE/PHD"/>
</dbReference>
<dbReference type="InParanoid" id="G0NR67"/>
<keyword evidence="6" id="KW-1185">Reference proteome</keyword>
<dbReference type="eggNOG" id="ENOG502SF7S">
    <property type="taxonomic scope" value="Eukaryota"/>
</dbReference>
<name>G0NR67_CAEBE</name>
<reference evidence="6" key="1">
    <citation type="submission" date="2011-07" db="EMBL/GenBank/DDBJ databases">
        <authorList>
            <consortium name="Caenorhabditis brenneri Sequencing and Analysis Consortium"/>
            <person name="Wilson R.K."/>
        </authorList>
    </citation>
    <scope>NUCLEOTIDE SEQUENCE [LARGE SCALE GENOMIC DNA]</scope>
    <source>
        <strain evidence="6">PB2801</strain>
    </source>
</reference>
<dbReference type="PROSITE" id="PS50089">
    <property type="entry name" value="ZF_RING_2"/>
    <property type="match status" value="1"/>
</dbReference>
<evidence type="ECO:0000256" key="2">
    <source>
        <dbReference type="ARBA" id="ARBA00022833"/>
    </source>
</evidence>
<evidence type="ECO:0000313" key="6">
    <source>
        <dbReference type="Proteomes" id="UP000008068"/>
    </source>
</evidence>
<dbReference type="EMBL" id="GL379930">
    <property type="protein sequence ID" value="EGT36098.1"/>
    <property type="molecule type" value="Genomic_DNA"/>
</dbReference>
<dbReference type="STRING" id="135651.G0NR67"/>
<dbReference type="PANTHER" id="PTHR21578">
    <property type="entry name" value="PROTEIN CBG03826"/>
    <property type="match status" value="1"/>
</dbReference>
<sequence>MVSNQDGNIDLTQFNIDDQMYVPMVIKTKTTGFRRAFAQIEQMRMDAEFARRFAGEEFQRAVAAGNPVAPIVPAPPPQPTTSRATRRLSTPAECTICQEVPVDPRGCRECLNIIGCKECCLNWAKQSAQPSCPLCRYKWNRSKPGLLMVQTIQCRLRARNMQRALPPQ</sequence>
<feature type="domain" description="RING-type" evidence="4">
    <location>
        <begin position="94"/>
        <end position="136"/>
    </location>
</feature>
<dbReference type="GO" id="GO:0008270">
    <property type="term" value="F:zinc ion binding"/>
    <property type="evidence" value="ECO:0007669"/>
    <property type="project" value="UniProtKB-KW"/>
</dbReference>
<dbReference type="InterPro" id="IPR001841">
    <property type="entry name" value="Znf_RING"/>
</dbReference>
<dbReference type="OrthoDB" id="10662872at2759"/>
<accession>G0NR67</accession>
<organism evidence="6">
    <name type="scientific">Caenorhabditis brenneri</name>
    <name type="common">Nematode worm</name>
    <dbReference type="NCBI Taxonomy" id="135651"/>
    <lineage>
        <taxon>Eukaryota</taxon>
        <taxon>Metazoa</taxon>
        <taxon>Ecdysozoa</taxon>
        <taxon>Nematoda</taxon>
        <taxon>Chromadorea</taxon>
        <taxon>Rhabditida</taxon>
        <taxon>Rhabditina</taxon>
        <taxon>Rhabditomorpha</taxon>
        <taxon>Rhabditoidea</taxon>
        <taxon>Rhabditidae</taxon>
        <taxon>Peloderinae</taxon>
        <taxon>Caenorhabditis</taxon>
    </lineage>
</organism>
<dbReference type="PANTHER" id="PTHR21578:SF9">
    <property type="entry name" value="RING-TYPE DOMAIN-CONTAINING PROTEIN"/>
    <property type="match status" value="1"/>
</dbReference>
<keyword evidence="2" id="KW-0862">Zinc</keyword>
<protein>
    <recommendedName>
        <fullName evidence="4">RING-type domain-containing protein</fullName>
    </recommendedName>
</protein>
<proteinExistence type="predicted"/>
<dbReference type="SUPFAM" id="SSF57850">
    <property type="entry name" value="RING/U-box"/>
    <property type="match status" value="1"/>
</dbReference>
<evidence type="ECO:0000256" key="3">
    <source>
        <dbReference type="PROSITE-ProRule" id="PRU00175"/>
    </source>
</evidence>
<gene>
    <name evidence="5" type="ORF">CAEBREN_16621</name>
</gene>
<keyword evidence="1 3" id="KW-0863">Zinc-finger</keyword>